<name>A0A7S1AQ25_NOCSC</name>
<keyword evidence="1" id="KW-0175">Coiled coil</keyword>
<feature type="region of interest" description="Disordered" evidence="2">
    <location>
        <begin position="183"/>
        <end position="353"/>
    </location>
</feature>
<evidence type="ECO:0000313" key="3">
    <source>
        <dbReference type="EMBL" id="CAD8860334.1"/>
    </source>
</evidence>
<proteinExistence type="predicted"/>
<dbReference type="AlphaFoldDB" id="A0A7S1AQ25"/>
<feature type="compositionally biased region" description="Basic and acidic residues" evidence="2">
    <location>
        <begin position="225"/>
        <end position="237"/>
    </location>
</feature>
<accession>A0A7S1AQ25</accession>
<feature type="region of interest" description="Disordered" evidence="2">
    <location>
        <begin position="1"/>
        <end position="33"/>
    </location>
</feature>
<dbReference type="EMBL" id="HBFQ01048559">
    <property type="protein sequence ID" value="CAD8860334.1"/>
    <property type="molecule type" value="Transcribed_RNA"/>
</dbReference>
<feature type="compositionally biased region" description="Basic and acidic residues" evidence="2">
    <location>
        <begin position="193"/>
        <end position="206"/>
    </location>
</feature>
<feature type="coiled-coil region" evidence="1">
    <location>
        <begin position="90"/>
        <end position="117"/>
    </location>
</feature>
<evidence type="ECO:0000256" key="2">
    <source>
        <dbReference type="SAM" id="MobiDB-lite"/>
    </source>
</evidence>
<protein>
    <submittedName>
        <fullName evidence="3">Uncharacterized protein</fullName>
    </submittedName>
</protein>
<feature type="compositionally biased region" description="Basic and acidic residues" evidence="2">
    <location>
        <begin position="267"/>
        <end position="280"/>
    </location>
</feature>
<feature type="compositionally biased region" description="Basic and acidic residues" evidence="2">
    <location>
        <begin position="333"/>
        <end position="349"/>
    </location>
</feature>
<gene>
    <name evidence="3" type="ORF">NSCI0253_LOCUS34688</name>
</gene>
<feature type="compositionally biased region" description="Polar residues" evidence="2">
    <location>
        <begin position="247"/>
        <end position="257"/>
    </location>
</feature>
<evidence type="ECO:0000256" key="1">
    <source>
        <dbReference type="SAM" id="Coils"/>
    </source>
</evidence>
<organism evidence="3">
    <name type="scientific">Noctiluca scintillans</name>
    <name type="common">Sea sparkle</name>
    <name type="synonym">Red tide dinoflagellate</name>
    <dbReference type="NCBI Taxonomy" id="2966"/>
    <lineage>
        <taxon>Eukaryota</taxon>
        <taxon>Sar</taxon>
        <taxon>Alveolata</taxon>
        <taxon>Dinophyceae</taxon>
        <taxon>Noctilucales</taxon>
        <taxon>Noctilucaceae</taxon>
        <taxon>Noctiluca</taxon>
    </lineage>
</organism>
<reference evidence="3" key="1">
    <citation type="submission" date="2021-01" db="EMBL/GenBank/DDBJ databases">
        <authorList>
            <person name="Corre E."/>
            <person name="Pelletier E."/>
            <person name="Niang G."/>
            <person name="Scheremetjew M."/>
            <person name="Finn R."/>
            <person name="Kale V."/>
            <person name="Holt S."/>
            <person name="Cochrane G."/>
            <person name="Meng A."/>
            <person name="Brown T."/>
            <person name="Cohen L."/>
        </authorList>
    </citation>
    <scope>NUCLEOTIDE SEQUENCE</scope>
</reference>
<sequence length="424" mass="45399">MDDADDCGGPATAQNDQSRSSSDEPEPRNLLGEAVPMDKLHHGVNVAKNFWSWGFSKVVENANNLREEFANSEAIAETRRLVTETSQNLVETANEAAKVAEEKLVEATANLQQLHEEKLQPAVQAAAASAREGVASARAEVATFAEEAKPMVSEVQEKTRFGIMSAMATAAQSAIWFQSLGSTMSDSEGEEDGERKSPVAQRDEHLQAPQAPQPMEPQYQFQPPPRREAQTEEREIEPVEAEMPQSCAASVSIQESLDNAVEAEVEDGQRETPEEHHEQPTEALSEAECAPTFTGADVDDGAPAADVHQQSALGATDSLDVAQAPAEAAASPDVHDEPPVEEASPHPEEATPLAELQEVVAESMPVTVAPTDALHDAQATAEVDKEMEDLLASLDEPIKGDLLVDVEQTEVLGVPEPSSEAVLP</sequence>